<feature type="compositionally biased region" description="Basic and acidic residues" evidence="1">
    <location>
        <begin position="30"/>
        <end position="51"/>
    </location>
</feature>
<proteinExistence type="predicted"/>
<evidence type="ECO:0000313" key="2">
    <source>
        <dbReference type="EMBL" id="PSR82219.1"/>
    </source>
</evidence>
<feature type="compositionally biased region" description="Low complexity" evidence="1">
    <location>
        <begin position="90"/>
        <end position="109"/>
    </location>
</feature>
<protein>
    <submittedName>
        <fullName evidence="2">Uncharacterized protein</fullName>
    </submittedName>
</protein>
<dbReference type="AlphaFoldDB" id="A0A2T3A3J0"/>
<feature type="region of interest" description="Disordered" evidence="1">
    <location>
        <begin position="87"/>
        <end position="114"/>
    </location>
</feature>
<reference evidence="2 3" key="1">
    <citation type="journal article" date="2018" name="Mycol. Prog.">
        <title>Coniella lustricola, a new species from submerged detritus.</title>
        <authorList>
            <person name="Raudabaugh D.B."/>
            <person name="Iturriaga T."/>
            <person name="Carver A."/>
            <person name="Mondo S."/>
            <person name="Pangilinan J."/>
            <person name="Lipzen A."/>
            <person name="He G."/>
            <person name="Amirebrahimi M."/>
            <person name="Grigoriev I.V."/>
            <person name="Miller A.N."/>
        </authorList>
    </citation>
    <scope>NUCLEOTIDE SEQUENCE [LARGE SCALE GENOMIC DNA]</scope>
    <source>
        <strain evidence="2 3">B22-T-1</strain>
    </source>
</reference>
<accession>A0A2T3A3J0</accession>
<feature type="compositionally biased region" description="Basic and acidic residues" evidence="1">
    <location>
        <begin position="9"/>
        <end position="20"/>
    </location>
</feature>
<dbReference type="InParanoid" id="A0A2T3A3J0"/>
<evidence type="ECO:0000256" key="1">
    <source>
        <dbReference type="SAM" id="MobiDB-lite"/>
    </source>
</evidence>
<dbReference type="Proteomes" id="UP000241462">
    <property type="component" value="Unassembled WGS sequence"/>
</dbReference>
<sequence>MRGPARNKQSVEKQRQRREGFQTLGQKWSLPEERGRGKTERGIDGEKRQQKERLDAVVACGTWEVGVWRCCGHSSIYGTASCRPSPQHPPGSTCTGTPTGTHPAPASASQGARNKKNPAIMVSWSCWKREVPPEGSLHLPKYACIFRLGVGASVDTRTRTCACRCTLAAPSFALVLARRGTQVPCIF</sequence>
<organism evidence="2 3">
    <name type="scientific">Coniella lustricola</name>
    <dbReference type="NCBI Taxonomy" id="2025994"/>
    <lineage>
        <taxon>Eukaryota</taxon>
        <taxon>Fungi</taxon>
        <taxon>Dikarya</taxon>
        <taxon>Ascomycota</taxon>
        <taxon>Pezizomycotina</taxon>
        <taxon>Sordariomycetes</taxon>
        <taxon>Sordariomycetidae</taxon>
        <taxon>Diaporthales</taxon>
        <taxon>Schizoparmaceae</taxon>
        <taxon>Coniella</taxon>
    </lineage>
</organism>
<feature type="region of interest" description="Disordered" evidence="1">
    <location>
        <begin position="1"/>
        <end position="51"/>
    </location>
</feature>
<keyword evidence="3" id="KW-1185">Reference proteome</keyword>
<dbReference type="EMBL" id="KZ678484">
    <property type="protein sequence ID" value="PSR82219.1"/>
    <property type="molecule type" value="Genomic_DNA"/>
</dbReference>
<evidence type="ECO:0000313" key="3">
    <source>
        <dbReference type="Proteomes" id="UP000241462"/>
    </source>
</evidence>
<gene>
    <name evidence="2" type="ORF">BD289DRAFT_22942</name>
</gene>
<name>A0A2T3A3J0_9PEZI</name>